<dbReference type="AlphaFoldDB" id="A0A0R0D408"/>
<dbReference type="Proteomes" id="UP000050956">
    <property type="component" value="Unassembled WGS sequence"/>
</dbReference>
<keyword evidence="1" id="KW-0175">Coiled coil</keyword>
<dbReference type="EMBL" id="LDJM01000021">
    <property type="protein sequence ID" value="KRG76844.1"/>
    <property type="molecule type" value="Genomic_DNA"/>
</dbReference>
<organism evidence="2 3">
    <name type="scientific">Stenotrophomonas ginsengisoli</name>
    <dbReference type="NCBI Taxonomy" id="336566"/>
    <lineage>
        <taxon>Bacteria</taxon>
        <taxon>Pseudomonadati</taxon>
        <taxon>Pseudomonadota</taxon>
        <taxon>Gammaproteobacteria</taxon>
        <taxon>Lysobacterales</taxon>
        <taxon>Lysobacteraceae</taxon>
        <taxon>Stenotrophomonas</taxon>
    </lineage>
</organism>
<accession>A0A0R0D408</accession>
<sequence length="191" mass="20911">MAKANALQAQLLKAGLVKKSQVSQVANQQAKARTDKHDAKAAALAAEAETARIEAEKARAEKVERDRQIAAERNAQRRAGELRAQARQIIADKKVAAKGEAEYRFNDGEVVRTLLMSEALRQQVIDAALVIARDGEGFALLPRAAAVQVRERAAELIVLDNAGRDYVEPSTGNAEDDAYYAQFQVPDDLMW</sequence>
<proteinExistence type="predicted"/>
<dbReference type="Pfam" id="PF09831">
    <property type="entry name" value="DUF2058"/>
    <property type="match status" value="1"/>
</dbReference>
<evidence type="ECO:0000313" key="2">
    <source>
        <dbReference type="EMBL" id="KRG76844.1"/>
    </source>
</evidence>
<name>A0A0R0D408_9GAMM</name>
<reference evidence="2 3" key="1">
    <citation type="submission" date="2015-05" db="EMBL/GenBank/DDBJ databases">
        <title>Genome sequencing and analysis of members of genus Stenotrophomonas.</title>
        <authorList>
            <person name="Patil P.P."/>
            <person name="Midha S."/>
            <person name="Patil P.B."/>
        </authorList>
    </citation>
    <scope>NUCLEOTIDE SEQUENCE [LARGE SCALE GENOMIC DNA]</scope>
    <source>
        <strain evidence="2 3">DSM 24757</strain>
    </source>
</reference>
<dbReference type="InterPro" id="IPR018636">
    <property type="entry name" value="DUF2058"/>
</dbReference>
<evidence type="ECO:0000313" key="3">
    <source>
        <dbReference type="Proteomes" id="UP000050956"/>
    </source>
</evidence>
<dbReference type="OrthoDB" id="5294470at2"/>
<comment type="caution">
    <text evidence="2">The sequence shown here is derived from an EMBL/GenBank/DDBJ whole genome shotgun (WGS) entry which is preliminary data.</text>
</comment>
<protein>
    <submittedName>
        <fullName evidence="2">Nucleoprotein/polynucleotide-associated enzyme</fullName>
    </submittedName>
</protein>
<dbReference type="PATRIC" id="fig|336566.3.peg.1225"/>
<dbReference type="STRING" id="336566.ABB30_09060"/>
<keyword evidence="3" id="KW-1185">Reference proteome</keyword>
<gene>
    <name evidence="2" type="ORF">ABB30_09060</name>
</gene>
<evidence type="ECO:0000256" key="1">
    <source>
        <dbReference type="SAM" id="Coils"/>
    </source>
</evidence>
<feature type="coiled-coil region" evidence="1">
    <location>
        <begin position="41"/>
        <end position="73"/>
    </location>
</feature>
<dbReference type="RefSeq" id="WP_057637972.1">
    <property type="nucleotide sequence ID" value="NZ_LDJM01000021.1"/>
</dbReference>